<dbReference type="AlphaFoldDB" id="A0A3D9H1A7"/>
<protein>
    <submittedName>
        <fullName evidence="1">Uncharacterized protein</fullName>
    </submittedName>
</protein>
<reference evidence="1 2" key="1">
    <citation type="submission" date="2018-07" db="EMBL/GenBank/DDBJ databases">
        <title>Genomic Encyclopedia of Type Strains, Phase III (KMG-III): the genomes of soil and plant-associated and newly described type strains.</title>
        <authorList>
            <person name="Whitman W."/>
        </authorList>
    </citation>
    <scope>NUCLEOTIDE SEQUENCE [LARGE SCALE GENOMIC DNA]</scope>
    <source>
        <strain evidence="1 2">CECT 7946</strain>
    </source>
</reference>
<organism evidence="1 2">
    <name type="scientific">Winogradskyella eximia</name>
    <dbReference type="NCBI Taxonomy" id="262006"/>
    <lineage>
        <taxon>Bacteria</taxon>
        <taxon>Pseudomonadati</taxon>
        <taxon>Bacteroidota</taxon>
        <taxon>Flavobacteriia</taxon>
        <taxon>Flavobacteriales</taxon>
        <taxon>Flavobacteriaceae</taxon>
        <taxon>Winogradskyella</taxon>
    </lineage>
</organism>
<name>A0A3D9H1A7_9FLAO</name>
<dbReference type="Proteomes" id="UP000256980">
    <property type="component" value="Unassembled WGS sequence"/>
</dbReference>
<gene>
    <name evidence="1" type="ORF">DFQ10_106210</name>
</gene>
<sequence>MIEIKSIINTLSTEDHNKFVNYLQQKNKRKDTKNIQLFKSLANSNEDSKVICKRLYGVEKSNAYHALRKRLFQSLIDFTANKNLEDENSLDMQIVKYILASRTFLLQNKFSIAYKILDKAERLADEHFLFPILNEIYHTKIQYASNHSKIDLDALILKQKENQKKHQLEDRLNIVYAKLKAMLNEVSYQGNVIDFESELGRLLKAHHIEINSSLSFKSLYQILAIANISALVTKKYYTIESFVMNSYDLLKQKKETDKQLFYQIEIVYIIANTLFRNKKFEASLHYIKEMEQLMLLKKSAYHKAFKLKKTLVEALNLNYSNNQDKAITLIESVIATKHNDSETLLDLRLSCFMFYFQKENFVKAKSISAKLHHTDQWYIEKAGIDWVIKKNVAELLLYIELQEDELFNSRLKGFRRRYTKYLKDIGQTRILTFLKFAELYYLKPERMSKEAFKNQLETAFEWVTIREEDIFVISFYAWLKNKTEHGNLYQTTLQLIES</sequence>
<accession>A0A3D9H1A7</accession>
<evidence type="ECO:0000313" key="2">
    <source>
        <dbReference type="Proteomes" id="UP000256980"/>
    </source>
</evidence>
<comment type="caution">
    <text evidence="1">The sequence shown here is derived from an EMBL/GenBank/DDBJ whole genome shotgun (WGS) entry which is preliminary data.</text>
</comment>
<dbReference type="EMBL" id="QRDV01000006">
    <property type="protein sequence ID" value="RED43297.1"/>
    <property type="molecule type" value="Genomic_DNA"/>
</dbReference>
<evidence type="ECO:0000313" key="1">
    <source>
        <dbReference type="EMBL" id="RED43297.1"/>
    </source>
</evidence>
<dbReference type="RefSeq" id="WP_115817977.1">
    <property type="nucleotide sequence ID" value="NZ_QRDV01000006.1"/>
</dbReference>
<proteinExistence type="predicted"/>
<dbReference type="OrthoDB" id="732094at2"/>
<keyword evidence="2" id="KW-1185">Reference proteome</keyword>